<evidence type="ECO:0000313" key="4">
    <source>
        <dbReference type="Proteomes" id="UP000294958"/>
    </source>
</evidence>
<dbReference type="OrthoDB" id="7865318at2"/>
<name>A0A4R6YEB0_9HYPH</name>
<dbReference type="EMBL" id="SNZF01000015">
    <property type="protein sequence ID" value="TDR34341.1"/>
    <property type="molecule type" value="Genomic_DNA"/>
</dbReference>
<dbReference type="InterPro" id="IPR013320">
    <property type="entry name" value="ConA-like_dom_sf"/>
</dbReference>
<proteinExistence type="predicted"/>
<keyword evidence="4" id="KW-1185">Reference proteome</keyword>
<dbReference type="Proteomes" id="UP000294958">
    <property type="component" value="Unassembled WGS sequence"/>
</dbReference>
<organism evidence="3 4">
    <name type="scientific">Aquamicrobium defluvii</name>
    <dbReference type="NCBI Taxonomy" id="69279"/>
    <lineage>
        <taxon>Bacteria</taxon>
        <taxon>Pseudomonadati</taxon>
        <taxon>Pseudomonadota</taxon>
        <taxon>Alphaproteobacteria</taxon>
        <taxon>Hyphomicrobiales</taxon>
        <taxon>Phyllobacteriaceae</taxon>
        <taxon>Aquamicrobium</taxon>
    </lineage>
</organism>
<evidence type="ECO:0000259" key="2">
    <source>
        <dbReference type="Pfam" id="PF03629"/>
    </source>
</evidence>
<dbReference type="SUPFAM" id="SSF52266">
    <property type="entry name" value="SGNH hydrolase"/>
    <property type="match status" value="1"/>
</dbReference>
<dbReference type="Pfam" id="PF03629">
    <property type="entry name" value="SASA"/>
    <property type="match status" value="1"/>
</dbReference>
<protein>
    <recommendedName>
        <fullName evidence="2">Sialate O-acetylesterase domain-containing protein</fullName>
    </recommendedName>
</protein>
<dbReference type="PANTHER" id="PTHR31988">
    <property type="entry name" value="ESTERASE, PUTATIVE (DUF303)-RELATED"/>
    <property type="match status" value="1"/>
</dbReference>
<dbReference type="GO" id="GO:0016788">
    <property type="term" value="F:hydrolase activity, acting on ester bonds"/>
    <property type="evidence" value="ECO:0007669"/>
    <property type="project" value="UniProtKB-ARBA"/>
</dbReference>
<gene>
    <name evidence="3" type="ORF">DES43_115111</name>
</gene>
<evidence type="ECO:0000313" key="3">
    <source>
        <dbReference type="EMBL" id="TDR34341.1"/>
    </source>
</evidence>
<dbReference type="Gene3D" id="3.40.50.1110">
    <property type="entry name" value="SGNH hydrolase"/>
    <property type="match status" value="1"/>
</dbReference>
<dbReference type="InterPro" id="IPR005181">
    <property type="entry name" value="SASA"/>
</dbReference>
<accession>A0A4R6YEB0</accession>
<dbReference type="InterPro" id="IPR036514">
    <property type="entry name" value="SGNH_hydro_sf"/>
</dbReference>
<dbReference type="InterPro" id="IPR052940">
    <property type="entry name" value="Carb_Esterase_6"/>
</dbReference>
<sequence length="500" mass="53089">MFFMPPMSLGLTRYSRAGGSGIPFDPSIFFANGEQGAWYDPSDLTTLFQDAAGTVPVTADGDPVGLMLDKSGRGHHATQNDISLAPIRSPIGLGSGLRNGRNYSGLIANTHLIADSLAEDVYRGPAYTEHVAFQDISSAAIVALFGAGNNAVDNRFSWFGRSSSAVVKTYNPGGSVIVTGPTWTVGNIRVMSARYGPDSISIWENGIKVADREPGGVAISALNQFTIGGLRRTSLGNIFNGKIAEILICQGYQSDGTIQTVHNYLTHKHTLPSNAVFDVVVLGGQSNMIARAVGSPVHPNNVYQWTGSSIELPTNPLAHVGPVAGQFGPDVSFAEAYVAANPGRKLVFVPCADGGTSFSTGYWRQGGNGYNRMRDRVNALVAAYPNANIRAVLMQIGENDALAANGSFEADVDAFISNMRTDASATSGAKFLWGGMVQSYVNSQPGYRAFQDVLANVGSRNSNCAYVDSESPTVLLDKGDGVHFDADGITEMGRRYFDSL</sequence>
<dbReference type="Gene3D" id="2.60.120.200">
    <property type="match status" value="1"/>
</dbReference>
<dbReference type="RefSeq" id="WP_133675495.1">
    <property type="nucleotide sequence ID" value="NZ_SNZF01000015.1"/>
</dbReference>
<dbReference type="SUPFAM" id="SSF49899">
    <property type="entry name" value="Concanavalin A-like lectins/glucanases"/>
    <property type="match status" value="1"/>
</dbReference>
<dbReference type="PANTHER" id="PTHR31988:SF19">
    <property type="entry name" value="9-O-ACETYL-N-ACETYLNEURAMINIC ACID DEACETYLASE-RELATED"/>
    <property type="match status" value="1"/>
</dbReference>
<reference evidence="3 4" key="1">
    <citation type="submission" date="2019-03" db="EMBL/GenBank/DDBJ databases">
        <title>Genomic Encyclopedia of Type Strains, Phase IV (KMG-IV): sequencing the most valuable type-strain genomes for metagenomic binning, comparative biology and taxonomic classification.</title>
        <authorList>
            <person name="Goeker M."/>
        </authorList>
    </citation>
    <scope>NUCLEOTIDE SEQUENCE [LARGE SCALE GENOMIC DNA]</scope>
    <source>
        <strain evidence="3 4">DSM 11603</strain>
    </source>
</reference>
<dbReference type="AlphaFoldDB" id="A0A4R6YEB0"/>
<feature type="domain" description="Sialate O-acetylesterase" evidence="2">
    <location>
        <begin position="277"/>
        <end position="498"/>
    </location>
</feature>
<comment type="caution">
    <text evidence="3">The sequence shown here is derived from an EMBL/GenBank/DDBJ whole genome shotgun (WGS) entry which is preliminary data.</text>
</comment>
<keyword evidence="1" id="KW-0378">Hydrolase</keyword>
<evidence type="ECO:0000256" key="1">
    <source>
        <dbReference type="ARBA" id="ARBA00022801"/>
    </source>
</evidence>